<evidence type="ECO:0008006" key="4">
    <source>
        <dbReference type="Google" id="ProtNLM"/>
    </source>
</evidence>
<gene>
    <name evidence="2" type="ORF">PRI8871_00684</name>
</gene>
<evidence type="ECO:0000313" key="3">
    <source>
        <dbReference type="Proteomes" id="UP000244904"/>
    </source>
</evidence>
<keyword evidence="3" id="KW-1185">Reference proteome</keyword>
<proteinExistence type="predicted"/>
<dbReference type="RefSeq" id="WP_108884768.1">
    <property type="nucleotide sequence ID" value="NZ_OMOJ01000001.1"/>
</dbReference>
<dbReference type="EMBL" id="OMOJ01000001">
    <property type="protein sequence ID" value="SPF78093.1"/>
    <property type="molecule type" value="Genomic_DNA"/>
</dbReference>
<accession>A0A2R8APY9</accession>
<dbReference type="AlphaFoldDB" id="A0A2R8APY9"/>
<dbReference type="Proteomes" id="UP000244904">
    <property type="component" value="Unassembled WGS sequence"/>
</dbReference>
<evidence type="ECO:0000256" key="1">
    <source>
        <dbReference type="SAM" id="MobiDB-lite"/>
    </source>
</evidence>
<name>A0A2R8APY9_9RHOB</name>
<dbReference type="OrthoDB" id="7274331at2"/>
<sequence>MSADPADETLTSTGPDLPSGSVQEHFVDQAEKLIRRIAADLPEDLLALISSERPDMSDEALVQSVEKIGDLEPVGRVLLLRMVRALNHIVRDMPGDLLLSALAAPSDLEAFARALSDPRVSDPMRASDPLSGAVGRTIAHRLRLRELAGEMLTSSQVEDLLGIQRKAVDKRRKAHKLLGLRSGSDWLYPAFQFGHDDVLPGIRTVLDAFRDSDPWVVLDILLAPDEGLGGRTLLNAVRERDADAVSRHLAQATGDGFV</sequence>
<feature type="region of interest" description="Disordered" evidence="1">
    <location>
        <begin position="1"/>
        <end position="22"/>
    </location>
</feature>
<evidence type="ECO:0000313" key="2">
    <source>
        <dbReference type="EMBL" id="SPF78093.1"/>
    </source>
</evidence>
<protein>
    <recommendedName>
        <fullName evidence="4">DNA-binding protein</fullName>
    </recommendedName>
</protein>
<organism evidence="2 3">
    <name type="scientific">Pseudoprimorskyibacter insulae</name>
    <dbReference type="NCBI Taxonomy" id="1695997"/>
    <lineage>
        <taxon>Bacteria</taxon>
        <taxon>Pseudomonadati</taxon>
        <taxon>Pseudomonadota</taxon>
        <taxon>Alphaproteobacteria</taxon>
        <taxon>Rhodobacterales</taxon>
        <taxon>Paracoccaceae</taxon>
        <taxon>Pseudoprimorskyibacter</taxon>
    </lineage>
</organism>
<reference evidence="3" key="1">
    <citation type="submission" date="2018-03" db="EMBL/GenBank/DDBJ databases">
        <authorList>
            <person name="Rodrigo-Torres L."/>
            <person name="Arahal R. D."/>
            <person name="Lucena T."/>
        </authorList>
    </citation>
    <scope>NUCLEOTIDE SEQUENCE [LARGE SCALE GENOMIC DNA]</scope>
    <source>
        <strain evidence="3">CECT 8871</strain>
    </source>
</reference>